<dbReference type="Proteomes" id="UP001145021">
    <property type="component" value="Unassembled WGS sequence"/>
</dbReference>
<reference evidence="12" key="1">
    <citation type="submission" date="2022-07" db="EMBL/GenBank/DDBJ databases">
        <title>Phylogenomic reconstructions and comparative analyses of Kickxellomycotina fungi.</title>
        <authorList>
            <person name="Reynolds N.K."/>
            <person name="Stajich J.E."/>
            <person name="Barry K."/>
            <person name="Grigoriev I.V."/>
            <person name="Crous P."/>
            <person name="Smith M.E."/>
        </authorList>
    </citation>
    <scope>NUCLEOTIDE SEQUENCE</scope>
    <source>
        <strain evidence="12">NBRC 105413</strain>
    </source>
</reference>
<dbReference type="EMBL" id="JANBOH010000174">
    <property type="protein sequence ID" value="KAJ1644332.1"/>
    <property type="molecule type" value="Genomic_DNA"/>
</dbReference>
<evidence type="ECO:0000256" key="6">
    <source>
        <dbReference type="ARBA" id="ARBA00022771"/>
    </source>
</evidence>
<comment type="caution">
    <text evidence="12">The sequence shown here is derived from an EMBL/GenBank/DDBJ whole genome shotgun (WGS) entry which is preliminary data.</text>
</comment>
<accession>A0A9W7XJT9</accession>
<dbReference type="Pfam" id="PF04157">
    <property type="entry name" value="EAP30"/>
    <property type="match status" value="1"/>
</dbReference>
<dbReference type="SUPFAM" id="SSF90209">
    <property type="entry name" value="Ran binding protein zinc finger-like"/>
    <property type="match status" value="1"/>
</dbReference>
<feature type="compositionally biased region" description="Polar residues" evidence="10">
    <location>
        <begin position="126"/>
        <end position="137"/>
    </location>
</feature>
<dbReference type="PANTHER" id="PTHR13128:SF12">
    <property type="entry name" value="VACUOLAR PROTEIN-SORTING-ASSOCIATED PROTEIN 36"/>
    <property type="match status" value="1"/>
</dbReference>
<dbReference type="Pfam" id="PF11605">
    <property type="entry name" value="Vps36_ESCRT-II"/>
    <property type="match status" value="1"/>
</dbReference>
<keyword evidence="7" id="KW-0862">Zinc</keyword>
<dbReference type="SUPFAM" id="SSF50729">
    <property type="entry name" value="PH domain-like"/>
    <property type="match status" value="1"/>
</dbReference>
<dbReference type="GO" id="GO:0016787">
    <property type="term" value="F:hydrolase activity"/>
    <property type="evidence" value="ECO:0007669"/>
    <property type="project" value="UniProtKB-KW"/>
</dbReference>
<dbReference type="InterPro" id="IPR001876">
    <property type="entry name" value="Znf_RanBP2"/>
</dbReference>
<evidence type="ECO:0000256" key="1">
    <source>
        <dbReference type="ARBA" id="ARBA00009697"/>
    </source>
</evidence>
<dbReference type="Gene3D" id="1.10.10.10">
    <property type="entry name" value="Winged helix-like DNA-binding domain superfamily/Winged helix DNA-binding domain"/>
    <property type="match status" value="2"/>
</dbReference>
<dbReference type="InterPro" id="IPR021648">
    <property type="entry name" value="GLUE_dom"/>
</dbReference>
<dbReference type="InterPro" id="IPR037855">
    <property type="entry name" value="Vps36"/>
</dbReference>
<keyword evidence="8 9" id="KW-0653">Protein transport</keyword>
<evidence type="ECO:0000256" key="8">
    <source>
        <dbReference type="ARBA" id="ARBA00022927"/>
    </source>
</evidence>
<evidence type="ECO:0000256" key="2">
    <source>
        <dbReference type="ARBA" id="ARBA00017953"/>
    </source>
</evidence>
<dbReference type="InterPro" id="IPR036390">
    <property type="entry name" value="WH_DNA-bd_sf"/>
</dbReference>
<comment type="subcellular location">
    <subcellularLocation>
        <location evidence="9">Cytoplasm</location>
    </subcellularLocation>
    <subcellularLocation>
        <location evidence="9">Endosome</location>
    </subcellularLocation>
</comment>
<dbReference type="GO" id="GO:0032266">
    <property type="term" value="F:phosphatidylinositol-3-phosphate binding"/>
    <property type="evidence" value="ECO:0007669"/>
    <property type="project" value="UniProtKB-UniRule"/>
</dbReference>
<evidence type="ECO:0000256" key="10">
    <source>
        <dbReference type="SAM" id="MobiDB-lite"/>
    </source>
</evidence>
<feature type="region of interest" description="Disordered" evidence="10">
    <location>
        <begin position="316"/>
        <end position="342"/>
    </location>
</feature>
<evidence type="ECO:0000313" key="13">
    <source>
        <dbReference type="Proteomes" id="UP001145021"/>
    </source>
</evidence>
<name>A0A9W7XJT9_9FUNG</name>
<evidence type="ECO:0000256" key="4">
    <source>
        <dbReference type="ARBA" id="ARBA00022490"/>
    </source>
</evidence>
<dbReference type="GO" id="GO:0043130">
    <property type="term" value="F:ubiquitin binding"/>
    <property type="evidence" value="ECO:0007669"/>
    <property type="project" value="UniProtKB-UniRule"/>
</dbReference>
<dbReference type="AlphaFoldDB" id="A0A9W7XJT9"/>
<evidence type="ECO:0000313" key="12">
    <source>
        <dbReference type="EMBL" id="KAJ1644332.1"/>
    </source>
</evidence>
<keyword evidence="4 9" id="KW-0963">Cytoplasm</keyword>
<dbReference type="SUPFAM" id="SSF46785">
    <property type="entry name" value="Winged helix' DNA-binding domain"/>
    <property type="match status" value="2"/>
</dbReference>
<dbReference type="FunFam" id="1.10.10.10:FF:000416">
    <property type="entry name" value="Vacuolar protein-sorting-associated protein 36"/>
    <property type="match status" value="1"/>
</dbReference>
<dbReference type="InterPro" id="IPR036388">
    <property type="entry name" value="WH-like_DNA-bd_sf"/>
</dbReference>
<dbReference type="GO" id="GO:0031902">
    <property type="term" value="C:late endosome membrane"/>
    <property type="evidence" value="ECO:0007669"/>
    <property type="project" value="UniProtKB-UniRule"/>
</dbReference>
<dbReference type="Gene3D" id="2.30.30.380">
    <property type="entry name" value="Zn-finger domain of Sec23/24"/>
    <property type="match status" value="1"/>
</dbReference>
<evidence type="ECO:0000256" key="9">
    <source>
        <dbReference type="RuleBase" id="RU367095"/>
    </source>
</evidence>
<dbReference type="Gene3D" id="2.30.29.30">
    <property type="entry name" value="Pleckstrin-homology domain (PH domain)/Phosphotyrosine-binding domain (PTB)"/>
    <property type="match status" value="1"/>
</dbReference>
<keyword evidence="9" id="KW-0967">Endosome</keyword>
<dbReference type="InterPro" id="IPR036443">
    <property type="entry name" value="Znf_RanBP2_sf"/>
</dbReference>
<evidence type="ECO:0000259" key="11">
    <source>
        <dbReference type="PROSITE" id="PS51495"/>
    </source>
</evidence>
<protein>
    <recommendedName>
        <fullName evidence="2 9">Vacuolar protein-sorting-associated protein 36</fullName>
    </recommendedName>
    <alternativeName>
        <fullName evidence="9">ESCRT-II complex subunit VPS36</fullName>
    </alternativeName>
</protein>
<evidence type="ECO:0000256" key="5">
    <source>
        <dbReference type="ARBA" id="ARBA00022723"/>
    </source>
</evidence>
<dbReference type="PANTHER" id="PTHR13128">
    <property type="entry name" value="VACUOLAR PROTEIN-SORTING-ASSOCIATED PROTEIN 36"/>
    <property type="match status" value="1"/>
</dbReference>
<dbReference type="PROSITE" id="PS51495">
    <property type="entry name" value="GLUE"/>
    <property type="match status" value="1"/>
</dbReference>
<sequence>MNPAELGPTQRPLLKSTEKIICIQNKVGLYEGNQRDEEHDSGTVYLTTHRLFYVDQQLPRERSLVLELSSIDRCTLHGGFLYTSSKIHLYLKPQSVLESVSAGREHARNGSGTMGEARGIAAPGVSRSQSAGPSTALGQGQQQQPGASPRAPVLDWKCTICENVNKGGVKCTLCGVPRQNGSEEVLDADSTHLNALLNEMGNNAIEQSPIRCPICTFDNHGSMKTCEMCDTELPQTPDDTAAATSSDATSIGTPQYPRLRTAEQASAYRDASNFVTLIKLSFRAGGASAFYTSLKEGVSNSVWLVVGNGDFWEPDQAQSQLQQQQQPVTPGSMASGRDRRPAAGGISTIVSAAHETERARENTVRSAFLDLDALTEKANEIISMAEHIATQLNSPAASKLHRTSGMESDEDNAERMDAFRQYLLDLGIDSPVTRDTAGAVFHEELARELCDYLENYVSQCGGAVALVDAYCLYNRAREFSLVYPADFVQACEKFEALQLPLRLREYPSGLLVLEDAGSASDALIISRINNYIKSFGPVTANDLAAIEDCPLNLAEERLWLCERAGELCRDESVEGIRFYENVFLSVVSRRDGSEYL</sequence>
<keyword evidence="6" id="KW-0863">Zinc-finger</keyword>
<dbReference type="InterPro" id="IPR040608">
    <property type="entry name" value="Snf8/Vps36"/>
</dbReference>
<feature type="compositionally biased region" description="Low complexity" evidence="10">
    <location>
        <begin position="316"/>
        <end position="326"/>
    </location>
</feature>
<feature type="domain" description="GLUE N-terminal" evidence="11">
    <location>
        <begin position="4"/>
        <end position="310"/>
    </location>
</feature>
<dbReference type="InterPro" id="IPR011993">
    <property type="entry name" value="PH-like_dom_sf"/>
</dbReference>
<dbReference type="SMART" id="SM00547">
    <property type="entry name" value="ZnF_RBZ"/>
    <property type="match status" value="2"/>
</dbReference>
<dbReference type="Gene3D" id="6.10.140.260">
    <property type="match status" value="1"/>
</dbReference>
<organism evidence="12 13">
    <name type="scientific">Coemansia asiatica</name>
    <dbReference type="NCBI Taxonomy" id="1052880"/>
    <lineage>
        <taxon>Eukaryota</taxon>
        <taxon>Fungi</taxon>
        <taxon>Fungi incertae sedis</taxon>
        <taxon>Zoopagomycota</taxon>
        <taxon>Kickxellomycotina</taxon>
        <taxon>Kickxellomycetes</taxon>
        <taxon>Kickxellales</taxon>
        <taxon>Kickxellaceae</taxon>
        <taxon>Coemansia</taxon>
    </lineage>
</organism>
<feature type="region of interest" description="Disordered" evidence="10">
    <location>
        <begin position="102"/>
        <end position="150"/>
    </location>
</feature>
<keyword evidence="13" id="KW-1185">Reference proteome</keyword>
<dbReference type="GO" id="GO:0043328">
    <property type="term" value="P:protein transport to vacuole involved in ubiquitin-dependent protein catabolic process via the multivesicular body sorting pathway"/>
    <property type="evidence" value="ECO:0007669"/>
    <property type="project" value="UniProtKB-UniRule"/>
</dbReference>
<keyword evidence="3 9" id="KW-0813">Transport</keyword>
<dbReference type="GO" id="GO:0000814">
    <property type="term" value="C:ESCRT II complex"/>
    <property type="evidence" value="ECO:0007669"/>
    <property type="project" value="UniProtKB-UniRule"/>
</dbReference>
<comment type="function">
    <text evidence="9">Component of the ESCRT-II complex (endosomal sorting complex required for transport II), which is required for multivesicular body (MVB) formation and sorting of endosomal cargo proteins into MVBs.</text>
</comment>
<comment type="subunit">
    <text evidence="9">Component of the endosomal sorting complex required for transport II (ESCRT-II).</text>
</comment>
<gene>
    <name evidence="12" type="primary">VPS36</name>
    <name evidence="12" type="ORF">LPJ64_003973</name>
</gene>
<evidence type="ECO:0000256" key="3">
    <source>
        <dbReference type="ARBA" id="ARBA00022448"/>
    </source>
</evidence>
<evidence type="ECO:0000256" key="7">
    <source>
        <dbReference type="ARBA" id="ARBA00022833"/>
    </source>
</evidence>
<keyword evidence="12" id="KW-0378">Hydrolase</keyword>
<dbReference type="GO" id="GO:0008270">
    <property type="term" value="F:zinc ion binding"/>
    <property type="evidence" value="ECO:0007669"/>
    <property type="project" value="UniProtKB-KW"/>
</dbReference>
<comment type="similarity">
    <text evidence="1 9">Belongs to the VPS36 family.</text>
</comment>
<proteinExistence type="inferred from homology"/>
<keyword evidence="5" id="KW-0479">Metal-binding</keyword>